<keyword evidence="2" id="KW-0489">Methyltransferase</keyword>
<comment type="caution">
    <text evidence="17">The sequence shown here is derived from an EMBL/GenBank/DDBJ whole genome shotgun (WGS) entry which is preliminary data.</text>
</comment>
<dbReference type="CDD" id="cd19192">
    <property type="entry name" value="PR-SET_PRDM8"/>
    <property type="match status" value="1"/>
</dbReference>
<evidence type="ECO:0000256" key="5">
    <source>
        <dbReference type="ARBA" id="ARBA00022723"/>
    </source>
</evidence>
<dbReference type="InterPro" id="IPR046341">
    <property type="entry name" value="SET_dom_sf"/>
</dbReference>
<proteinExistence type="predicted"/>
<keyword evidence="6" id="KW-0677">Repeat</keyword>
<dbReference type="InterPro" id="IPR052296">
    <property type="entry name" value="TR-Histone_Methyltrans"/>
</dbReference>
<dbReference type="Pfam" id="PF21549">
    <property type="entry name" value="PRDM2_PR"/>
    <property type="match status" value="1"/>
</dbReference>
<dbReference type="PANTHER" id="PTHR16516">
    <property type="entry name" value="AGAP007109-PA"/>
    <property type="match status" value="1"/>
</dbReference>
<keyword evidence="8" id="KW-0862">Zinc</keyword>
<dbReference type="InterPro" id="IPR044402">
    <property type="entry name" value="PRDM8-like_PR/SET"/>
</dbReference>
<dbReference type="FunFam" id="2.170.270.10:FF:000012">
    <property type="entry name" value="PR domain zinc finger protein 8"/>
    <property type="match status" value="1"/>
</dbReference>
<dbReference type="PANTHER" id="PTHR16516:SF5">
    <property type="entry name" value="ZINC FINGER PROTEIN 488"/>
    <property type="match status" value="1"/>
</dbReference>
<feature type="domain" description="SET" evidence="16">
    <location>
        <begin position="8"/>
        <end position="130"/>
    </location>
</feature>
<dbReference type="Gene3D" id="2.170.270.10">
    <property type="entry name" value="SET domain"/>
    <property type="match status" value="1"/>
</dbReference>
<evidence type="ECO:0000256" key="14">
    <source>
        <dbReference type="ARBA" id="ARBA00067591"/>
    </source>
</evidence>
<organism evidence="17 18">
    <name type="scientific">Polypterus senegalus</name>
    <name type="common">Senegal bichir</name>
    <dbReference type="NCBI Taxonomy" id="55291"/>
    <lineage>
        <taxon>Eukaryota</taxon>
        <taxon>Metazoa</taxon>
        <taxon>Chordata</taxon>
        <taxon>Craniata</taxon>
        <taxon>Vertebrata</taxon>
        <taxon>Euteleostomi</taxon>
        <taxon>Actinopterygii</taxon>
        <taxon>Polypteriformes</taxon>
        <taxon>Polypteridae</taxon>
        <taxon>Polypterus</taxon>
    </lineage>
</organism>
<evidence type="ECO:0000256" key="1">
    <source>
        <dbReference type="ARBA" id="ARBA00004123"/>
    </source>
</evidence>
<keyword evidence="9" id="KW-0524">Neurogenesis</keyword>
<evidence type="ECO:0000256" key="15">
    <source>
        <dbReference type="ARBA" id="ARBA00082172"/>
    </source>
</evidence>
<evidence type="ECO:0000256" key="3">
    <source>
        <dbReference type="ARBA" id="ARBA00022679"/>
    </source>
</evidence>
<reference evidence="17 18" key="1">
    <citation type="journal article" date="2021" name="Cell">
        <title>Tracing the genetic footprints of vertebrate landing in non-teleost ray-finned fishes.</title>
        <authorList>
            <person name="Bi X."/>
            <person name="Wang K."/>
            <person name="Yang L."/>
            <person name="Pan H."/>
            <person name="Jiang H."/>
            <person name="Wei Q."/>
            <person name="Fang M."/>
            <person name="Yu H."/>
            <person name="Zhu C."/>
            <person name="Cai Y."/>
            <person name="He Y."/>
            <person name="Gan X."/>
            <person name="Zeng H."/>
            <person name="Yu D."/>
            <person name="Zhu Y."/>
            <person name="Jiang H."/>
            <person name="Qiu Q."/>
            <person name="Yang H."/>
            <person name="Zhang Y.E."/>
            <person name="Wang W."/>
            <person name="Zhu M."/>
            <person name="He S."/>
            <person name="Zhang G."/>
        </authorList>
    </citation>
    <scope>NUCLEOTIDE SEQUENCE [LARGE SCALE GENOMIC DNA]</scope>
    <source>
        <strain evidence="17">Bchr_013</strain>
    </source>
</reference>
<dbReference type="InterPro" id="IPR001214">
    <property type="entry name" value="SET_dom"/>
</dbReference>
<dbReference type="GO" id="GO:0008270">
    <property type="term" value="F:zinc ion binding"/>
    <property type="evidence" value="ECO:0007669"/>
    <property type="project" value="UniProtKB-KW"/>
</dbReference>
<evidence type="ECO:0000256" key="8">
    <source>
        <dbReference type="ARBA" id="ARBA00022833"/>
    </source>
</evidence>
<evidence type="ECO:0000256" key="6">
    <source>
        <dbReference type="ARBA" id="ARBA00022737"/>
    </source>
</evidence>
<evidence type="ECO:0000256" key="2">
    <source>
        <dbReference type="ARBA" id="ARBA00022603"/>
    </source>
</evidence>
<name>A0A8X7X8P6_POLSE</name>
<dbReference type="Proteomes" id="UP000886611">
    <property type="component" value="Unassembled WGS sequence"/>
</dbReference>
<evidence type="ECO:0000256" key="13">
    <source>
        <dbReference type="ARBA" id="ARBA00023242"/>
    </source>
</evidence>
<dbReference type="AlphaFoldDB" id="A0A8X7X8P6"/>
<feature type="non-terminal residue" evidence="17">
    <location>
        <position position="1"/>
    </location>
</feature>
<evidence type="ECO:0000256" key="12">
    <source>
        <dbReference type="ARBA" id="ARBA00023163"/>
    </source>
</evidence>
<keyword evidence="7" id="KW-0863">Zinc-finger</keyword>
<dbReference type="EMBL" id="JAATIS010004040">
    <property type="protein sequence ID" value="KAG2462955.1"/>
    <property type="molecule type" value="Genomic_DNA"/>
</dbReference>
<evidence type="ECO:0000256" key="4">
    <source>
        <dbReference type="ARBA" id="ARBA00022691"/>
    </source>
</evidence>
<keyword evidence="13" id="KW-0539">Nucleus</keyword>
<sequence length="448" mass="51560">MDLNYFSKSIWANDSKLPHHHLTDLLTSVYITRDVPEGTTFGPCLLQNTFYDTIAFIALKCSDRRNKSYVFRVDTEAMQNSPNVLHWLRLVQAASNSKEQNLEAFLKGGQLYFRSTRNIKKDEELLVWYDDELSHLLGFSEIKARLSPDGFKCLKCDQTFKNENPFMAHTRFLCIQGKGDFQERRMTEIKRTSRVTDFHNIARDLELKRGNAKEDIANVFFRKGKCIDQESVKSNKSVLLEKTNFSNVHNTVFMNRDSQDVVPELTASVLKLSDGKYLLTEPKSSAFTEVRKDKDRIKNEKTISEKHDKQTGLNRLAADSALKSTGSAFSLVVPKGAEEDQKSAFCKPSKRVKVVSRGAETEHAMSNQIRTAEYEWRKQKNRVDDIQYKLLRLREGNLNQNRSDSFSLDFLKCLHVVVKREKLENLTFFQINNETPEDVQTTAAKCIP</sequence>
<dbReference type="GO" id="GO:0032259">
    <property type="term" value="P:methylation"/>
    <property type="evidence" value="ECO:0007669"/>
    <property type="project" value="UniProtKB-KW"/>
</dbReference>
<comment type="subcellular location">
    <subcellularLocation>
        <location evidence="1">Nucleus</location>
    </subcellularLocation>
</comment>
<protein>
    <recommendedName>
        <fullName evidence="14">PR domain zinc finger protein 8</fullName>
    </recommendedName>
    <alternativeName>
        <fullName evidence="15">PR domain-containing protein 8</fullName>
    </alternativeName>
</protein>
<dbReference type="GO" id="GO:0008168">
    <property type="term" value="F:methyltransferase activity"/>
    <property type="evidence" value="ECO:0007669"/>
    <property type="project" value="UniProtKB-KW"/>
</dbReference>
<keyword evidence="18" id="KW-1185">Reference proteome</keyword>
<evidence type="ECO:0000256" key="11">
    <source>
        <dbReference type="ARBA" id="ARBA00023125"/>
    </source>
</evidence>
<keyword evidence="11" id="KW-0238">DNA-binding</keyword>
<dbReference type="PROSITE" id="PS50280">
    <property type="entry name" value="SET"/>
    <property type="match status" value="1"/>
</dbReference>
<dbReference type="SUPFAM" id="SSF82199">
    <property type="entry name" value="SET domain"/>
    <property type="match status" value="1"/>
</dbReference>
<accession>A0A8X7X8P6</accession>
<evidence type="ECO:0000256" key="10">
    <source>
        <dbReference type="ARBA" id="ARBA00023015"/>
    </source>
</evidence>
<feature type="non-terminal residue" evidence="17">
    <location>
        <position position="448"/>
    </location>
</feature>
<keyword evidence="10" id="KW-0805">Transcription regulation</keyword>
<keyword evidence="3" id="KW-0808">Transferase</keyword>
<evidence type="ECO:0000256" key="9">
    <source>
        <dbReference type="ARBA" id="ARBA00022902"/>
    </source>
</evidence>
<evidence type="ECO:0000313" key="17">
    <source>
        <dbReference type="EMBL" id="KAG2462955.1"/>
    </source>
</evidence>
<keyword evidence="4" id="KW-0949">S-adenosyl-L-methionine</keyword>
<dbReference type="GO" id="GO:0014003">
    <property type="term" value="P:oligodendrocyte development"/>
    <property type="evidence" value="ECO:0007669"/>
    <property type="project" value="TreeGrafter"/>
</dbReference>
<keyword evidence="12" id="KW-0804">Transcription</keyword>
<dbReference type="GO" id="GO:0006355">
    <property type="term" value="P:regulation of DNA-templated transcription"/>
    <property type="evidence" value="ECO:0007669"/>
    <property type="project" value="TreeGrafter"/>
</dbReference>
<dbReference type="GO" id="GO:0003677">
    <property type="term" value="F:DNA binding"/>
    <property type="evidence" value="ECO:0007669"/>
    <property type="project" value="UniProtKB-KW"/>
</dbReference>
<evidence type="ECO:0000313" key="18">
    <source>
        <dbReference type="Proteomes" id="UP000886611"/>
    </source>
</evidence>
<gene>
    <name evidence="17" type="primary">Prdm8_0</name>
    <name evidence="17" type="ORF">GTO96_0001624</name>
</gene>
<keyword evidence="5" id="KW-0479">Metal-binding</keyword>
<evidence type="ECO:0000259" key="16">
    <source>
        <dbReference type="PROSITE" id="PS50280"/>
    </source>
</evidence>
<evidence type="ECO:0000256" key="7">
    <source>
        <dbReference type="ARBA" id="ARBA00022771"/>
    </source>
</evidence>
<dbReference type="GO" id="GO:0005654">
    <property type="term" value="C:nucleoplasm"/>
    <property type="evidence" value="ECO:0007669"/>
    <property type="project" value="UniProtKB-ARBA"/>
</dbReference>